<evidence type="ECO:0008006" key="5">
    <source>
        <dbReference type="Google" id="ProtNLM"/>
    </source>
</evidence>
<reference evidence="2 4" key="1">
    <citation type="submission" date="2022-07" db="EMBL/GenBank/DDBJ databases">
        <authorList>
            <person name="Criscuolo A."/>
        </authorList>
    </citation>
    <scope>NUCLEOTIDE SEQUENCE</scope>
    <source>
        <strain evidence="4">CIP 111951</strain>
        <strain evidence="2">CIP111854</strain>
        <strain evidence="1">CIP111951</strain>
    </source>
</reference>
<gene>
    <name evidence="2" type="ORF">PSECIP111854_01895</name>
    <name evidence="1" type="ORF">PSECIP111951_00999</name>
</gene>
<evidence type="ECO:0000313" key="2">
    <source>
        <dbReference type="EMBL" id="CAH9056940.1"/>
    </source>
</evidence>
<evidence type="ECO:0000313" key="4">
    <source>
        <dbReference type="Proteomes" id="UP001152485"/>
    </source>
</evidence>
<dbReference type="Proteomes" id="UP001152467">
    <property type="component" value="Unassembled WGS sequence"/>
</dbReference>
<dbReference type="EMBL" id="CAMAPD010000004">
    <property type="protein sequence ID" value="CAH9054274.1"/>
    <property type="molecule type" value="Genomic_DNA"/>
</dbReference>
<comment type="caution">
    <text evidence="2">The sequence shown here is derived from an EMBL/GenBank/DDBJ whole genome shotgun (WGS) entry which is preliminary data.</text>
</comment>
<proteinExistence type="predicted"/>
<name>A0A9W4VYX6_9GAMM</name>
<protein>
    <recommendedName>
        <fullName evidence="5">DUF3806 domain-containing protein</fullName>
    </recommendedName>
</protein>
<keyword evidence="3" id="KW-1185">Reference proteome</keyword>
<dbReference type="EMBL" id="CAMAPC010000006">
    <property type="protein sequence ID" value="CAH9056940.1"/>
    <property type="molecule type" value="Genomic_DNA"/>
</dbReference>
<accession>A0A9W4VYX6</accession>
<dbReference type="AlphaFoldDB" id="A0A9W4VYX6"/>
<organism evidence="2 3">
    <name type="scientific">Pseudoalteromonas holothuriae</name>
    <dbReference type="NCBI Taxonomy" id="2963714"/>
    <lineage>
        <taxon>Bacteria</taxon>
        <taxon>Pseudomonadati</taxon>
        <taxon>Pseudomonadota</taxon>
        <taxon>Gammaproteobacteria</taxon>
        <taxon>Alteromonadales</taxon>
        <taxon>Pseudoalteromonadaceae</taxon>
        <taxon>Pseudoalteromonas</taxon>
    </lineage>
</organism>
<dbReference type="Proteomes" id="UP001152485">
    <property type="component" value="Unassembled WGS sequence"/>
</dbReference>
<dbReference type="RefSeq" id="WP_261592187.1">
    <property type="nucleotide sequence ID" value="NZ_CAMAPC010000006.1"/>
</dbReference>
<evidence type="ECO:0000313" key="1">
    <source>
        <dbReference type="EMBL" id="CAH9054274.1"/>
    </source>
</evidence>
<evidence type="ECO:0000313" key="3">
    <source>
        <dbReference type="Proteomes" id="UP001152467"/>
    </source>
</evidence>
<sequence>MNELQQLNQLMSDSAQDAIGYIKNISNEDIDFNEAGIQQLDSILTGLSQEHNVNPFDNKMLFTVSTMLGAFIGETFRNRLGGEWFMDKSNPDAPFIVLNYAGKSYPFASVCFEKIVNDPQTSVLKYYELALNNGASSG</sequence>